<sequence length="485" mass="51435">MSARSIMVQGTGSDVGKSVLVAGLARAYTRRGLKVLPFKPQNMSNNAAVTLEGGEIGRAQWLQALAAGAEPSIHMNPVLLKPESETGAQIIVHGKVFGRAEAGAYQRLKPQLLSAVSESFNRLKNDADLILVEGAGSPAEVNLRAGDIANMGFAVPHKVPVILVGDINRGGVIASIVGTHALLPPEERALIKGVIINQFRGDMSLFDGGITRIVADTGWQSFGIVPFLRVVRELPAEDAVVLEDMHQGEAGKNLKIAVPLLPRIANFDDLDPLKAEAGVELVFCPPGTPLPRDARLIVLPGSKATIADLRFLKAEGWATDIAAHVRAGGALLGICGGYQMLGTVVTDPDGVEGPADREEGLGYLDMETILRPEKIITGTVARVPNLGATMGYEIHTGESFAKAGTPIFMKAGQRVIGHSHADKPIWGTYLHSLFDDGAFRSNFLALLGVKGGAVNHRARVEKSLDAFADALEQHLNLDAILDAAR</sequence>
<dbReference type="CDD" id="cd01750">
    <property type="entry name" value="GATase1_CobQ"/>
    <property type="match status" value="1"/>
</dbReference>
<dbReference type="PROSITE" id="PS51274">
    <property type="entry name" value="GATASE_COBBQ"/>
    <property type="match status" value="1"/>
</dbReference>
<dbReference type="NCBIfam" id="TIGR00313">
    <property type="entry name" value="cobQ"/>
    <property type="match status" value="1"/>
</dbReference>
<evidence type="ECO:0000256" key="4">
    <source>
        <dbReference type="ARBA" id="ARBA00022573"/>
    </source>
</evidence>
<dbReference type="SUPFAM" id="SSF52540">
    <property type="entry name" value="P-loop containing nucleoside triphosphate hydrolases"/>
    <property type="match status" value="1"/>
</dbReference>
<proteinExistence type="inferred from homology"/>
<comment type="pathway">
    <text evidence="1 7">Cofactor biosynthesis; adenosylcobalamin biosynthesis.</text>
</comment>
<accession>A0ABV7D738</accession>
<dbReference type="InterPro" id="IPR033949">
    <property type="entry name" value="CobQ_GATase1"/>
</dbReference>
<dbReference type="Proteomes" id="UP001595444">
    <property type="component" value="Unassembled WGS sequence"/>
</dbReference>
<evidence type="ECO:0000313" key="11">
    <source>
        <dbReference type="Proteomes" id="UP001595444"/>
    </source>
</evidence>
<dbReference type="InterPro" id="IPR002586">
    <property type="entry name" value="CobQ/CobB/MinD/ParA_Nub-bd_dom"/>
</dbReference>
<dbReference type="EMBL" id="JBHRSL010000010">
    <property type="protein sequence ID" value="MFC3052794.1"/>
    <property type="molecule type" value="Genomic_DNA"/>
</dbReference>
<dbReference type="NCBIfam" id="NF001989">
    <property type="entry name" value="PRK00784.1"/>
    <property type="match status" value="1"/>
</dbReference>
<gene>
    <name evidence="7" type="primary">cobQ</name>
    <name evidence="10" type="ORF">ACFOKA_12840</name>
</gene>
<dbReference type="InterPro" id="IPR004459">
    <property type="entry name" value="CobQ_synth"/>
</dbReference>
<evidence type="ECO:0000259" key="9">
    <source>
        <dbReference type="Pfam" id="PF07685"/>
    </source>
</evidence>
<comment type="function">
    <text evidence="6 7">Catalyzes amidations at positions B, D, E, and G on adenosylcobyrinic A,C-diamide. NH(2) groups are provided by glutamine, and one molecule of ATP is hydrogenolyzed for each amidation.</text>
</comment>
<feature type="domain" description="CobQ/CobB/MinD/ParA nucleotide binding" evidence="8">
    <location>
        <begin position="6"/>
        <end position="238"/>
    </location>
</feature>
<comment type="caution">
    <text evidence="10">The sequence shown here is derived from an EMBL/GenBank/DDBJ whole genome shotgun (WGS) entry which is preliminary data.</text>
</comment>
<dbReference type="InterPro" id="IPR029062">
    <property type="entry name" value="Class_I_gatase-like"/>
</dbReference>
<dbReference type="InterPro" id="IPR047045">
    <property type="entry name" value="CobQ_N"/>
</dbReference>
<evidence type="ECO:0000256" key="3">
    <source>
        <dbReference type="ARBA" id="ARBA00019833"/>
    </source>
</evidence>
<feature type="active site" description="Nucleophile" evidence="7">
    <location>
        <position position="335"/>
    </location>
</feature>
<evidence type="ECO:0000256" key="2">
    <source>
        <dbReference type="ARBA" id="ARBA00006205"/>
    </source>
</evidence>
<name>A0ABV7D738_9PROT</name>
<dbReference type="PANTHER" id="PTHR21343:SF1">
    <property type="entry name" value="COBYRIC ACID SYNTHASE"/>
    <property type="match status" value="1"/>
</dbReference>
<evidence type="ECO:0000259" key="8">
    <source>
        <dbReference type="Pfam" id="PF01656"/>
    </source>
</evidence>
<dbReference type="Pfam" id="PF01656">
    <property type="entry name" value="CbiA"/>
    <property type="match status" value="1"/>
</dbReference>
<dbReference type="Pfam" id="PF07685">
    <property type="entry name" value="GATase_3"/>
    <property type="match status" value="1"/>
</dbReference>
<dbReference type="PANTHER" id="PTHR21343">
    <property type="entry name" value="DETHIOBIOTIN SYNTHETASE"/>
    <property type="match status" value="1"/>
</dbReference>
<dbReference type="Gene3D" id="3.40.50.300">
    <property type="entry name" value="P-loop containing nucleotide triphosphate hydrolases"/>
    <property type="match status" value="1"/>
</dbReference>
<protein>
    <recommendedName>
        <fullName evidence="3 7">Cobyric acid synthase</fullName>
    </recommendedName>
</protein>
<feature type="domain" description="CobB/CobQ-like glutamine amidotransferase" evidence="9">
    <location>
        <begin position="255"/>
        <end position="438"/>
    </location>
</feature>
<dbReference type="Gene3D" id="3.40.50.880">
    <property type="match status" value="1"/>
</dbReference>
<keyword evidence="5 7" id="KW-0315">Glutamine amidotransferase</keyword>
<dbReference type="InterPro" id="IPR011698">
    <property type="entry name" value="GATase_3"/>
</dbReference>
<evidence type="ECO:0000313" key="10">
    <source>
        <dbReference type="EMBL" id="MFC3052794.1"/>
    </source>
</evidence>
<keyword evidence="11" id="KW-1185">Reference proteome</keyword>
<dbReference type="HAMAP" id="MF_00028">
    <property type="entry name" value="CobQ"/>
    <property type="match status" value="1"/>
</dbReference>
<feature type="active site" evidence="7">
    <location>
        <position position="431"/>
    </location>
</feature>
<keyword evidence="4 7" id="KW-0169">Cobalamin biosynthesis</keyword>
<evidence type="ECO:0000256" key="6">
    <source>
        <dbReference type="ARBA" id="ARBA00025166"/>
    </source>
</evidence>
<comment type="similarity">
    <text evidence="2 7">Belongs to the CobB/CobQ family. CobQ subfamily.</text>
</comment>
<organism evidence="10 11">
    <name type="scientific">Kordiimonas pumila</name>
    <dbReference type="NCBI Taxonomy" id="2161677"/>
    <lineage>
        <taxon>Bacteria</taxon>
        <taxon>Pseudomonadati</taxon>
        <taxon>Pseudomonadota</taxon>
        <taxon>Alphaproteobacteria</taxon>
        <taxon>Kordiimonadales</taxon>
        <taxon>Kordiimonadaceae</taxon>
        <taxon>Kordiimonas</taxon>
    </lineage>
</organism>
<evidence type="ECO:0000256" key="5">
    <source>
        <dbReference type="ARBA" id="ARBA00022962"/>
    </source>
</evidence>
<dbReference type="CDD" id="cd05389">
    <property type="entry name" value="CobQ_N"/>
    <property type="match status" value="1"/>
</dbReference>
<dbReference type="RefSeq" id="WP_194213560.1">
    <property type="nucleotide sequence ID" value="NZ_CP061205.1"/>
</dbReference>
<evidence type="ECO:0000256" key="1">
    <source>
        <dbReference type="ARBA" id="ARBA00004953"/>
    </source>
</evidence>
<dbReference type="InterPro" id="IPR027417">
    <property type="entry name" value="P-loop_NTPase"/>
</dbReference>
<reference evidence="11" key="1">
    <citation type="journal article" date="2019" name="Int. J. Syst. Evol. Microbiol.">
        <title>The Global Catalogue of Microorganisms (GCM) 10K type strain sequencing project: providing services to taxonomists for standard genome sequencing and annotation.</title>
        <authorList>
            <consortium name="The Broad Institute Genomics Platform"/>
            <consortium name="The Broad Institute Genome Sequencing Center for Infectious Disease"/>
            <person name="Wu L."/>
            <person name="Ma J."/>
        </authorList>
    </citation>
    <scope>NUCLEOTIDE SEQUENCE [LARGE SCALE GENOMIC DNA]</scope>
    <source>
        <strain evidence="11">KCTC 62164</strain>
    </source>
</reference>
<evidence type="ECO:0000256" key="7">
    <source>
        <dbReference type="HAMAP-Rule" id="MF_00028"/>
    </source>
</evidence>
<dbReference type="SUPFAM" id="SSF52317">
    <property type="entry name" value="Class I glutamine amidotransferase-like"/>
    <property type="match status" value="1"/>
</dbReference>